<protein>
    <recommendedName>
        <fullName evidence="4 11">Trigger factor</fullName>
        <shortName evidence="11">TF</shortName>
        <ecNumber evidence="3 11">5.2.1.8</ecNumber>
    </recommendedName>
    <alternativeName>
        <fullName evidence="10 11">PPIase</fullName>
    </alternativeName>
</protein>
<dbReference type="GO" id="GO:0044183">
    <property type="term" value="F:protein folding chaperone"/>
    <property type="evidence" value="ECO:0007669"/>
    <property type="project" value="TreeGrafter"/>
</dbReference>
<keyword evidence="11" id="KW-0963">Cytoplasm</keyword>
<feature type="domain" description="Trigger factor C-terminal" evidence="13">
    <location>
        <begin position="261"/>
        <end position="415"/>
    </location>
</feature>
<dbReference type="HAMAP" id="MF_00303">
    <property type="entry name" value="Trigger_factor_Tig"/>
    <property type="match status" value="1"/>
</dbReference>
<dbReference type="SUPFAM" id="SSF102735">
    <property type="entry name" value="Trigger factor ribosome-binding domain"/>
    <property type="match status" value="1"/>
</dbReference>
<comment type="function">
    <text evidence="11">Involved in protein export. Acts as a chaperone by maintaining the newly synthesized protein in an open conformation. Functions as a peptidyl-prolyl cis-trans isomerase.</text>
</comment>
<accession>A0A514BTA8</accession>
<dbReference type="GO" id="GO:0043022">
    <property type="term" value="F:ribosome binding"/>
    <property type="evidence" value="ECO:0007669"/>
    <property type="project" value="TreeGrafter"/>
</dbReference>
<evidence type="ECO:0000259" key="12">
    <source>
        <dbReference type="Pfam" id="PF05697"/>
    </source>
</evidence>
<dbReference type="Gene3D" id="3.30.70.1050">
    <property type="entry name" value="Trigger factor ribosome-binding domain"/>
    <property type="match status" value="1"/>
</dbReference>
<dbReference type="GO" id="GO:0043335">
    <property type="term" value="P:protein unfolding"/>
    <property type="evidence" value="ECO:0007669"/>
    <property type="project" value="TreeGrafter"/>
</dbReference>
<dbReference type="GO" id="GO:0051301">
    <property type="term" value="P:cell division"/>
    <property type="evidence" value="ECO:0007669"/>
    <property type="project" value="UniProtKB-KW"/>
</dbReference>
<evidence type="ECO:0000313" key="15">
    <source>
        <dbReference type="Proteomes" id="UP000317199"/>
    </source>
</evidence>
<dbReference type="InterPro" id="IPR005215">
    <property type="entry name" value="Trig_fac"/>
</dbReference>
<dbReference type="Pfam" id="PF05697">
    <property type="entry name" value="Trigger_N"/>
    <property type="match status" value="1"/>
</dbReference>
<dbReference type="NCBIfam" id="TIGR00115">
    <property type="entry name" value="tig"/>
    <property type="match status" value="1"/>
</dbReference>
<reference evidence="14 15" key="1">
    <citation type="submission" date="2019-06" db="EMBL/GenBank/DDBJ databases">
        <title>Lysobacter alkalisoli sp. nov. isolated from saline-alkali soil.</title>
        <authorList>
            <person name="Sun J.-Q."/>
            <person name="Xu L."/>
        </authorList>
    </citation>
    <scope>NUCLEOTIDE SEQUENCE [LARGE SCALE GENOMIC DNA]</scope>
    <source>
        <strain evidence="14 15">SJ-36</strain>
    </source>
</reference>
<evidence type="ECO:0000256" key="5">
    <source>
        <dbReference type="ARBA" id="ARBA00022618"/>
    </source>
</evidence>
<dbReference type="InterPro" id="IPR036611">
    <property type="entry name" value="Trigger_fac_ribosome-bd_sf"/>
</dbReference>
<dbReference type="OrthoDB" id="9767721at2"/>
<evidence type="ECO:0000256" key="9">
    <source>
        <dbReference type="ARBA" id="ARBA00023306"/>
    </source>
</evidence>
<comment type="catalytic activity">
    <reaction evidence="1 11">
        <text>[protein]-peptidylproline (omega=180) = [protein]-peptidylproline (omega=0)</text>
        <dbReference type="Rhea" id="RHEA:16237"/>
        <dbReference type="Rhea" id="RHEA-COMP:10747"/>
        <dbReference type="Rhea" id="RHEA-COMP:10748"/>
        <dbReference type="ChEBI" id="CHEBI:83833"/>
        <dbReference type="ChEBI" id="CHEBI:83834"/>
        <dbReference type="EC" id="5.2.1.8"/>
    </reaction>
</comment>
<dbReference type="Proteomes" id="UP000317199">
    <property type="component" value="Chromosome"/>
</dbReference>
<dbReference type="GO" id="GO:0051083">
    <property type="term" value="P:'de novo' cotranslational protein folding"/>
    <property type="evidence" value="ECO:0007669"/>
    <property type="project" value="TreeGrafter"/>
</dbReference>
<dbReference type="PANTHER" id="PTHR30560">
    <property type="entry name" value="TRIGGER FACTOR CHAPERONE AND PEPTIDYL-PROLYL CIS/TRANS ISOMERASE"/>
    <property type="match status" value="1"/>
</dbReference>
<dbReference type="InterPro" id="IPR008881">
    <property type="entry name" value="Trigger_fac_ribosome-bd_bac"/>
</dbReference>
<dbReference type="EC" id="5.2.1.8" evidence="3 11"/>
<evidence type="ECO:0000256" key="7">
    <source>
        <dbReference type="ARBA" id="ARBA00023186"/>
    </source>
</evidence>
<keyword evidence="9 11" id="KW-0131">Cell cycle</keyword>
<dbReference type="PANTHER" id="PTHR30560:SF3">
    <property type="entry name" value="TRIGGER FACTOR-LIKE PROTEIN TIG, CHLOROPLASTIC"/>
    <property type="match status" value="1"/>
</dbReference>
<evidence type="ECO:0000256" key="3">
    <source>
        <dbReference type="ARBA" id="ARBA00013194"/>
    </source>
</evidence>
<dbReference type="KEGG" id="lyj:FKV23_11035"/>
<keyword evidence="15" id="KW-1185">Reference proteome</keyword>
<dbReference type="GO" id="GO:0005737">
    <property type="term" value="C:cytoplasm"/>
    <property type="evidence" value="ECO:0007669"/>
    <property type="project" value="UniProtKB-SubCell"/>
</dbReference>
<proteinExistence type="inferred from homology"/>
<dbReference type="PIRSF" id="PIRSF003095">
    <property type="entry name" value="Trigger_factor"/>
    <property type="match status" value="1"/>
</dbReference>
<evidence type="ECO:0000256" key="2">
    <source>
        <dbReference type="ARBA" id="ARBA00005464"/>
    </source>
</evidence>
<dbReference type="Gene3D" id="1.10.3120.10">
    <property type="entry name" value="Trigger factor, C-terminal domain"/>
    <property type="match status" value="1"/>
</dbReference>
<evidence type="ECO:0000256" key="6">
    <source>
        <dbReference type="ARBA" id="ARBA00023110"/>
    </source>
</evidence>
<keyword evidence="5 11" id="KW-0132">Cell division</keyword>
<dbReference type="InterPro" id="IPR008880">
    <property type="entry name" value="Trigger_fac_C"/>
</dbReference>
<dbReference type="GO" id="GO:0015031">
    <property type="term" value="P:protein transport"/>
    <property type="evidence" value="ECO:0007669"/>
    <property type="project" value="UniProtKB-UniRule"/>
</dbReference>
<dbReference type="Gene3D" id="3.10.50.40">
    <property type="match status" value="1"/>
</dbReference>
<name>A0A514BTA8_9GAMM</name>
<feature type="domain" description="Trigger factor ribosome-binding bacterial" evidence="12">
    <location>
        <begin position="1"/>
        <end position="142"/>
    </location>
</feature>
<evidence type="ECO:0000256" key="1">
    <source>
        <dbReference type="ARBA" id="ARBA00000971"/>
    </source>
</evidence>
<evidence type="ECO:0000256" key="4">
    <source>
        <dbReference type="ARBA" id="ARBA00016902"/>
    </source>
</evidence>
<dbReference type="SUPFAM" id="SSF54534">
    <property type="entry name" value="FKBP-like"/>
    <property type="match status" value="1"/>
</dbReference>
<organism evidence="14 15">
    <name type="scientific">Marilutibacter alkalisoli</name>
    <dbReference type="NCBI Taxonomy" id="2591633"/>
    <lineage>
        <taxon>Bacteria</taxon>
        <taxon>Pseudomonadati</taxon>
        <taxon>Pseudomonadota</taxon>
        <taxon>Gammaproteobacteria</taxon>
        <taxon>Lysobacterales</taxon>
        <taxon>Lysobacteraceae</taxon>
        <taxon>Marilutibacter</taxon>
    </lineage>
</organism>
<dbReference type="AlphaFoldDB" id="A0A514BTA8"/>
<comment type="subcellular location">
    <subcellularLocation>
        <location evidence="11">Cytoplasm</location>
    </subcellularLocation>
    <text evidence="11">About half TF is bound to the ribosome near the polypeptide exit tunnel while the other half is free in the cytoplasm.</text>
</comment>
<dbReference type="SUPFAM" id="SSF109998">
    <property type="entry name" value="Triger factor/SurA peptide-binding domain-like"/>
    <property type="match status" value="1"/>
</dbReference>
<sequence length="432" mass="48077">MQVSVESVGNLERRMTFSLPVDRLETQVGGRLREIARGAKIKGFRPGKVPAKVIEQRFGQQVRAEVLDGLLREGFRNAVREQSLQIAGNPSIQPVEGSDELSYVATFEVVPEFGEIDVAKLNVIRHTAEVADSDIDAMIENLRLQRRTWNVVERAAAEGDAVELETWSQAGDDRVPAEGVERGATVVGSGAMFPAIESALVGLKAGEEKIAEIEFPAEWRLPQFAGRKVTVHLKATKVSEPVLPEVDTAFIKSFGVKSGDLDQFRSDIRANLERELKGALMTRLRREVGEQLIASYAEVEMPPRLVENEARNMAAQAAEQARRQGRQIGEIPADAHLGFMDAARKRVLVGLLVGEIARRNELKLDPARLNETLRLIASTYEEPQQVIDLYRNDAELMNSLQARVMEEQVIDWIAERAQHTEQSLAFSEAIRQ</sequence>
<evidence type="ECO:0000313" key="14">
    <source>
        <dbReference type="EMBL" id="QDH70555.1"/>
    </source>
</evidence>
<dbReference type="Pfam" id="PF05698">
    <property type="entry name" value="Trigger_C"/>
    <property type="match status" value="1"/>
</dbReference>
<comment type="domain">
    <text evidence="11">Consists of 3 domains; the N-terminus binds the ribosome, the middle domain has PPIase activity, while the C-terminus has intrinsic chaperone activity on its own.</text>
</comment>
<comment type="similarity">
    <text evidence="2 11">Belongs to the FKBP-type PPIase family. Tig subfamily.</text>
</comment>
<evidence type="ECO:0000256" key="11">
    <source>
        <dbReference type="HAMAP-Rule" id="MF_00303"/>
    </source>
</evidence>
<evidence type="ECO:0000256" key="10">
    <source>
        <dbReference type="ARBA" id="ARBA00029986"/>
    </source>
</evidence>
<evidence type="ECO:0000256" key="8">
    <source>
        <dbReference type="ARBA" id="ARBA00023235"/>
    </source>
</evidence>
<gene>
    <name evidence="11" type="primary">tig</name>
    <name evidence="14" type="ORF">FKV23_11035</name>
</gene>
<keyword evidence="8 11" id="KW-0413">Isomerase</keyword>
<keyword evidence="6 11" id="KW-0697">Rotamase</keyword>
<dbReference type="InterPro" id="IPR037041">
    <property type="entry name" value="Trigger_fac_C_sf"/>
</dbReference>
<keyword evidence="7 11" id="KW-0143">Chaperone</keyword>
<dbReference type="EMBL" id="CP041242">
    <property type="protein sequence ID" value="QDH70555.1"/>
    <property type="molecule type" value="Genomic_DNA"/>
</dbReference>
<dbReference type="RefSeq" id="WP_141623889.1">
    <property type="nucleotide sequence ID" value="NZ_CP041242.1"/>
</dbReference>
<dbReference type="GO" id="GO:0003755">
    <property type="term" value="F:peptidyl-prolyl cis-trans isomerase activity"/>
    <property type="evidence" value="ECO:0007669"/>
    <property type="project" value="UniProtKB-UniRule"/>
</dbReference>
<dbReference type="InterPro" id="IPR027304">
    <property type="entry name" value="Trigger_fact/SurA_dom_sf"/>
</dbReference>
<dbReference type="InterPro" id="IPR046357">
    <property type="entry name" value="PPIase_dom_sf"/>
</dbReference>
<evidence type="ECO:0000259" key="13">
    <source>
        <dbReference type="Pfam" id="PF05698"/>
    </source>
</evidence>